<feature type="transmembrane region" description="Helical" evidence="10">
    <location>
        <begin position="12"/>
        <end position="31"/>
    </location>
</feature>
<dbReference type="UniPathway" id="UPA00196"/>
<accession>A0A839UWK9</accession>
<keyword evidence="7" id="KW-0256">Endoplasmic reticulum</keyword>
<protein>
    <submittedName>
        <fullName evidence="11">Uncharacterized protein</fullName>
    </submittedName>
</protein>
<evidence type="ECO:0000256" key="3">
    <source>
        <dbReference type="ARBA" id="ARBA00022502"/>
    </source>
</evidence>
<dbReference type="GO" id="GO:0016020">
    <property type="term" value="C:membrane"/>
    <property type="evidence" value="ECO:0007669"/>
    <property type="project" value="GOC"/>
</dbReference>
<dbReference type="AlphaFoldDB" id="A0A839UWK9"/>
<keyword evidence="6 10" id="KW-0812">Transmembrane</keyword>
<reference evidence="11 13" key="2">
    <citation type="submission" date="2020-08" db="EMBL/GenBank/DDBJ databases">
        <title>Genomic Encyclopedia of Type Strains, Phase III (KMG-III): the genomes of soil and plant-associated and newly described type strains.</title>
        <authorList>
            <person name="Whitman W."/>
        </authorList>
    </citation>
    <scope>NUCLEOTIDE SEQUENCE [LARGE SCALE GENOMIC DNA]</scope>
    <source>
        <strain evidence="11 13">CECT 8088</strain>
    </source>
</reference>
<feature type="transmembrane region" description="Helical" evidence="10">
    <location>
        <begin position="169"/>
        <end position="196"/>
    </location>
</feature>
<proteinExistence type="predicted"/>
<evidence type="ECO:0000313" key="13">
    <source>
        <dbReference type="Proteomes" id="UP000557688"/>
    </source>
</evidence>
<dbReference type="GO" id="GO:0006506">
    <property type="term" value="P:GPI anchor biosynthetic process"/>
    <property type="evidence" value="ECO:0007669"/>
    <property type="project" value="UniProtKB-UniPathway"/>
</dbReference>
<dbReference type="Proteomes" id="UP000557688">
    <property type="component" value="Unassembled WGS sequence"/>
</dbReference>
<feature type="transmembrane region" description="Helical" evidence="10">
    <location>
        <begin position="297"/>
        <end position="318"/>
    </location>
</feature>
<evidence type="ECO:0000313" key="11">
    <source>
        <dbReference type="EMBL" id="MBB3174207.1"/>
    </source>
</evidence>
<dbReference type="EMBL" id="JABXXQ010000221">
    <property type="protein sequence ID" value="NVN30804.1"/>
    <property type="molecule type" value="Genomic_DNA"/>
</dbReference>
<keyword evidence="8 10" id="KW-1133">Transmembrane helix</keyword>
<evidence type="ECO:0000256" key="1">
    <source>
        <dbReference type="ARBA" id="ARBA00004477"/>
    </source>
</evidence>
<evidence type="ECO:0000256" key="5">
    <source>
        <dbReference type="ARBA" id="ARBA00022679"/>
    </source>
</evidence>
<evidence type="ECO:0000313" key="12">
    <source>
        <dbReference type="EMBL" id="NVN30804.1"/>
    </source>
</evidence>
<evidence type="ECO:0000256" key="10">
    <source>
        <dbReference type="SAM" id="Phobius"/>
    </source>
</evidence>
<feature type="transmembrane region" description="Helical" evidence="10">
    <location>
        <begin position="126"/>
        <end position="145"/>
    </location>
</feature>
<comment type="pathway">
    <text evidence="2">Glycolipid biosynthesis; glycosylphosphatidylinositol-anchor biosynthesis.</text>
</comment>
<evidence type="ECO:0000256" key="8">
    <source>
        <dbReference type="ARBA" id="ARBA00022989"/>
    </source>
</evidence>
<gene>
    <name evidence="11" type="ORF">FHR90_002043</name>
    <name evidence="12" type="ORF">HUK83_10730</name>
</gene>
<reference evidence="12 14" key="1">
    <citation type="submission" date="2020-06" db="EMBL/GenBank/DDBJ databases">
        <title>Description of novel acetic acid bacteria.</title>
        <authorList>
            <person name="Sombolestani A."/>
        </authorList>
    </citation>
    <scope>NUCLEOTIDE SEQUENCE [LARGE SCALE GENOMIC DNA]</scope>
    <source>
        <strain evidence="12 14">LMG 26838</strain>
    </source>
</reference>
<dbReference type="PANTHER" id="PTHR12468:SF2">
    <property type="entry name" value="GPI MANNOSYLTRANSFERASE 2"/>
    <property type="match status" value="1"/>
</dbReference>
<dbReference type="Proteomes" id="UP000565205">
    <property type="component" value="Unassembled WGS sequence"/>
</dbReference>
<comment type="subcellular location">
    <subcellularLocation>
        <location evidence="1">Endoplasmic reticulum membrane</location>
        <topology evidence="1">Multi-pass membrane protein</topology>
    </subcellularLocation>
</comment>
<organism evidence="11 13">
    <name type="scientific">Endobacter medicaginis</name>
    <dbReference type="NCBI Taxonomy" id="1181271"/>
    <lineage>
        <taxon>Bacteria</taxon>
        <taxon>Pseudomonadati</taxon>
        <taxon>Pseudomonadota</taxon>
        <taxon>Alphaproteobacteria</taxon>
        <taxon>Acetobacterales</taxon>
        <taxon>Acetobacteraceae</taxon>
        <taxon>Endobacter</taxon>
    </lineage>
</organism>
<evidence type="ECO:0000256" key="7">
    <source>
        <dbReference type="ARBA" id="ARBA00022824"/>
    </source>
</evidence>
<feature type="transmembrane region" description="Helical" evidence="10">
    <location>
        <begin position="94"/>
        <end position="114"/>
    </location>
</feature>
<evidence type="ECO:0000256" key="9">
    <source>
        <dbReference type="ARBA" id="ARBA00023136"/>
    </source>
</evidence>
<keyword evidence="4" id="KW-0328">Glycosyltransferase</keyword>
<sequence length="370" mass="39904">MMQRNARAERLAATVTSVAIVGLAILLHALLARPWGGLVAASCRWDCVWYDRIAAHGYAALPQLCDPVRLGQADWAFFPLFPLLAGLLARVTHLPVPMAALTLNIALLPCLITLCADDLKLQGRAVGAWFLAAFFVLYPFNVWYVSQYSETAFGVALIGGVVALRRGRVWLAAVAFFLLGMARPTGFVLAACIAGYDIVTGRIGGDRTASTPARRLADGVLLVAAAGAGLGVFVVYLDHLTGDGFAFMHVQIAWHRRFRFFILPILHALGHRHWLPQGLFAIAGIALIVWLIRTGRLFVGLVVGVTALLAGSTGAASIERFVFSNPLVIEVGASLAWQLNPRRRWAVLAAMAVGQVLATELWFSGSDILT</sequence>
<evidence type="ECO:0000313" key="14">
    <source>
        <dbReference type="Proteomes" id="UP000565205"/>
    </source>
</evidence>
<comment type="caution">
    <text evidence="11">The sequence shown here is derived from an EMBL/GenBank/DDBJ whole genome shotgun (WGS) entry which is preliminary data.</text>
</comment>
<dbReference type="GO" id="GO:0000009">
    <property type="term" value="F:alpha-1,6-mannosyltransferase activity"/>
    <property type="evidence" value="ECO:0007669"/>
    <property type="project" value="InterPro"/>
</dbReference>
<keyword evidence="3" id="KW-0337">GPI-anchor biosynthesis</keyword>
<dbReference type="InterPro" id="IPR007315">
    <property type="entry name" value="PIG-V/Gpi18"/>
</dbReference>
<feature type="transmembrane region" description="Helical" evidence="10">
    <location>
        <begin position="216"/>
        <end position="237"/>
    </location>
</feature>
<dbReference type="GO" id="GO:0004376">
    <property type="term" value="F:GPI mannosyltransferase activity"/>
    <property type="evidence" value="ECO:0007669"/>
    <property type="project" value="InterPro"/>
</dbReference>
<keyword evidence="5" id="KW-0808">Transferase</keyword>
<dbReference type="Pfam" id="PF04188">
    <property type="entry name" value="Mannosyl_trans2"/>
    <property type="match status" value="1"/>
</dbReference>
<name>A0A839UWK9_9PROT</name>
<keyword evidence="13" id="KW-1185">Reference proteome</keyword>
<dbReference type="GO" id="GO:0031501">
    <property type="term" value="C:mannosyltransferase complex"/>
    <property type="evidence" value="ECO:0007669"/>
    <property type="project" value="TreeGrafter"/>
</dbReference>
<evidence type="ECO:0000256" key="4">
    <source>
        <dbReference type="ARBA" id="ARBA00022676"/>
    </source>
</evidence>
<keyword evidence="9 10" id="KW-0472">Membrane</keyword>
<dbReference type="EMBL" id="JACHXV010000006">
    <property type="protein sequence ID" value="MBB3174207.1"/>
    <property type="molecule type" value="Genomic_DNA"/>
</dbReference>
<evidence type="ECO:0000256" key="6">
    <source>
        <dbReference type="ARBA" id="ARBA00022692"/>
    </source>
</evidence>
<feature type="transmembrane region" description="Helical" evidence="10">
    <location>
        <begin position="274"/>
        <end position="292"/>
    </location>
</feature>
<evidence type="ECO:0000256" key="2">
    <source>
        <dbReference type="ARBA" id="ARBA00004687"/>
    </source>
</evidence>
<dbReference type="PANTHER" id="PTHR12468">
    <property type="entry name" value="GPI MANNOSYLTRANSFERASE 2"/>
    <property type="match status" value="1"/>
</dbReference>